<sequence length="100" mass="11280">MSSDEHEGAGRAAVLRRFPAEHRAIEALTAQNEDFRDMCEELAEAEMALLAVERLPGHLRSQRAAEWRASIERLASEIARALNDANVIHIDWPGHSKRRP</sequence>
<dbReference type="EMBL" id="JBHSML010000012">
    <property type="protein sequence ID" value="MFC5517918.1"/>
    <property type="molecule type" value="Genomic_DNA"/>
</dbReference>
<evidence type="ECO:0000313" key="2">
    <source>
        <dbReference type="EMBL" id="MFC5517918.1"/>
    </source>
</evidence>
<organism evidence="2 3">
    <name type="scientific">Kaistia terrae</name>
    <dbReference type="NCBI Taxonomy" id="537017"/>
    <lineage>
        <taxon>Bacteria</taxon>
        <taxon>Pseudomonadati</taxon>
        <taxon>Pseudomonadota</taxon>
        <taxon>Alphaproteobacteria</taxon>
        <taxon>Hyphomicrobiales</taxon>
        <taxon>Kaistiaceae</taxon>
        <taxon>Kaistia</taxon>
    </lineage>
</organism>
<proteinExistence type="predicted"/>
<gene>
    <name evidence="2" type="ORF">ACFPP9_19215</name>
</gene>
<accession>A0ABW0PZW5</accession>
<comment type="caution">
    <text evidence="2">The sequence shown here is derived from an EMBL/GenBank/DDBJ whole genome shotgun (WGS) entry which is preliminary data.</text>
</comment>
<reference evidence="3" key="1">
    <citation type="journal article" date="2019" name="Int. J. Syst. Evol. Microbiol.">
        <title>The Global Catalogue of Microorganisms (GCM) 10K type strain sequencing project: providing services to taxonomists for standard genome sequencing and annotation.</title>
        <authorList>
            <consortium name="The Broad Institute Genomics Platform"/>
            <consortium name="The Broad Institute Genome Sequencing Center for Infectious Disease"/>
            <person name="Wu L."/>
            <person name="Ma J."/>
        </authorList>
    </citation>
    <scope>NUCLEOTIDE SEQUENCE [LARGE SCALE GENOMIC DNA]</scope>
    <source>
        <strain evidence="3">KACC 12633</strain>
    </source>
</reference>
<keyword evidence="1" id="KW-0175">Coiled coil</keyword>
<keyword evidence="3" id="KW-1185">Reference proteome</keyword>
<dbReference type="RefSeq" id="WP_266345303.1">
    <property type="nucleotide sequence ID" value="NZ_JAPKNH010000007.1"/>
</dbReference>
<evidence type="ECO:0000313" key="3">
    <source>
        <dbReference type="Proteomes" id="UP001596150"/>
    </source>
</evidence>
<name>A0ABW0PZW5_9HYPH</name>
<feature type="coiled-coil region" evidence="1">
    <location>
        <begin position="25"/>
        <end position="84"/>
    </location>
</feature>
<dbReference type="Proteomes" id="UP001596150">
    <property type="component" value="Unassembled WGS sequence"/>
</dbReference>
<protein>
    <submittedName>
        <fullName evidence="2">Uncharacterized protein</fullName>
    </submittedName>
</protein>
<evidence type="ECO:0000256" key="1">
    <source>
        <dbReference type="SAM" id="Coils"/>
    </source>
</evidence>